<comment type="caution">
    <text evidence="1">The sequence shown here is derived from an EMBL/GenBank/DDBJ whole genome shotgun (WGS) entry which is preliminary data.</text>
</comment>
<protein>
    <recommendedName>
        <fullName evidence="3">F-box domain-containing protein</fullName>
    </recommendedName>
</protein>
<evidence type="ECO:0008006" key="3">
    <source>
        <dbReference type="Google" id="ProtNLM"/>
    </source>
</evidence>
<dbReference type="AlphaFoldDB" id="A0AAD7IGX1"/>
<evidence type="ECO:0000313" key="1">
    <source>
        <dbReference type="EMBL" id="KAJ7741390.1"/>
    </source>
</evidence>
<reference evidence="1" key="1">
    <citation type="submission" date="2023-03" db="EMBL/GenBank/DDBJ databases">
        <title>Massive genome expansion in bonnet fungi (Mycena s.s.) driven by repeated elements and novel gene families across ecological guilds.</title>
        <authorList>
            <consortium name="Lawrence Berkeley National Laboratory"/>
            <person name="Harder C.B."/>
            <person name="Miyauchi S."/>
            <person name="Viragh M."/>
            <person name="Kuo A."/>
            <person name="Thoen E."/>
            <person name="Andreopoulos B."/>
            <person name="Lu D."/>
            <person name="Skrede I."/>
            <person name="Drula E."/>
            <person name="Henrissat B."/>
            <person name="Morin E."/>
            <person name="Kohler A."/>
            <person name="Barry K."/>
            <person name="LaButti K."/>
            <person name="Morin E."/>
            <person name="Salamov A."/>
            <person name="Lipzen A."/>
            <person name="Mereny Z."/>
            <person name="Hegedus B."/>
            <person name="Baldrian P."/>
            <person name="Stursova M."/>
            <person name="Weitz H."/>
            <person name="Taylor A."/>
            <person name="Grigoriev I.V."/>
            <person name="Nagy L.G."/>
            <person name="Martin F."/>
            <person name="Kauserud H."/>
        </authorList>
    </citation>
    <scope>NUCLEOTIDE SEQUENCE</scope>
    <source>
        <strain evidence="1">CBHHK182m</strain>
    </source>
</reference>
<gene>
    <name evidence="1" type="ORF">B0H16DRAFT_1565632</name>
</gene>
<accession>A0AAD7IGX1</accession>
<dbReference type="InterPro" id="IPR032675">
    <property type="entry name" value="LRR_dom_sf"/>
</dbReference>
<proteinExistence type="predicted"/>
<dbReference type="Proteomes" id="UP001215598">
    <property type="component" value="Unassembled WGS sequence"/>
</dbReference>
<organism evidence="1 2">
    <name type="scientific">Mycena metata</name>
    <dbReference type="NCBI Taxonomy" id="1033252"/>
    <lineage>
        <taxon>Eukaryota</taxon>
        <taxon>Fungi</taxon>
        <taxon>Dikarya</taxon>
        <taxon>Basidiomycota</taxon>
        <taxon>Agaricomycotina</taxon>
        <taxon>Agaricomycetes</taxon>
        <taxon>Agaricomycetidae</taxon>
        <taxon>Agaricales</taxon>
        <taxon>Marasmiineae</taxon>
        <taxon>Mycenaceae</taxon>
        <taxon>Mycena</taxon>
    </lineage>
</organism>
<keyword evidence="2" id="KW-1185">Reference proteome</keyword>
<name>A0AAD7IGX1_9AGAR</name>
<dbReference type="Gene3D" id="3.80.10.10">
    <property type="entry name" value="Ribonuclease Inhibitor"/>
    <property type="match status" value="1"/>
</dbReference>
<sequence length="538" mass="59983">MISPFAGLLGTNYCPTDEEVPEIKALLVDPAHRLKHLNHEIAELQKALDTLAEERDSVIAYMDGHKALISPVRRLPLDIIQEIFIACIPTYRNCVMSALEAPILLGRICSSWRTIAYSTPRLWARLHIVEPFSYALEHPGQIASETKAAQRFAATKEWLGRSGQCPLSISLHNGPDHRSHNATSPTPSFLQALVLFASRWEHMEFTLSLVALDAISHLTKTDVPLLKSVTLLNQNQILPRRADLEGFTMLQGPRFFGFCASSIDLITEGLPLPWNQLTVLEVTGPSWETSMNSESWLLFLQRCPQLHTCKLSTNDHQLTGPPSSAALIEFTSLRTLELQCEIVETTVTHLLNRLSLPGLRNFVLGGQITSQQAPSLAQFFGRASRLELLDICSYTFSRSSLLDSLRALPSTVRDLTIHDFSHRTFSATTPLDDDVLALLGGDSAPCPALDSFQLFHCTNVSDEALVQFIMARMSDEFQTKLKNVAVQFERPMTLDIHSSLPPFVSDNLRLLVSHLPPFKMRSSPWQGLDEGPVPTYML</sequence>
<dbReference type="EMBL" id="JARKIB010000099">
    <property type="protein sequence ID" value="KAJ7741390.1"/>
    <property type="molecule type" value="Genomic_DNA"/>
</dbReference>
<dbReference type="SUPFAM" id="SSF52047">
    <property type="entry name" value="RNI-like"/>
    <property type="match status" value="1"/>
</dbReference>
<evidence type="ECO:0000313" key="2">
    <source>
        <dbReference type="Proteomes" id="UP001215598"/>
    </source>
</evidence>